<evidence type="ECO:0000256" key="1">
    <source>
        <dbReference type="SAM" id="MobiDB-lite"/>
    </source>
</evidence>
<dbReference type="RefSeq" id="WP_319960890.1">
    <property type="nucleotide sequence ID" value="NZ_JAXARY010000004.1"/>
</dbReference>
<proteinExistence type="predicted"/>
<evidence type="ECO:0000313" key="2">
    <source>
        <dbReference type="EMBL" id="MDX8126793.1"/>
    </source>
</evidence>
<feature type="region of interest" description="Disordered" evidence="1">
    <location>
        <begin position="34"/>
        <end position="71"/>
    </location>
</feature>
<comment type="caution">
    <text evidence="2">The sequence shown here is derived from an EMBL/GenBank/DDBJ whole genome shotgun (WGS) entry which is preliminary data.</text>
</comment>
<name>A0ABU4UCA4_9GAMM</name>
<dbReference type="EMBL" id="JAXARY010000004">
    <property type="protein sequence ID" value="MDX8126793.1"/>
    <property type="molecule type" value="Genomic_DNA"/>
</dbReference>
<gene>
    <name evidence="2" type="ORF">QLH52_05835</name>
</gene>
<protein>
    <submittedName>
        <fullName evidence="2">Uncharacterized protein</fullName>
    </submittedName>
</protein>
<keyword evidence="3" id="KW-1185">Reference proteome</keyword>
<sequence>MQHLDLRKITVRRLAGITLLSLLVCVAAEARMPGRGYGGKPPTKPTPAPTQQHQAQSSCSPAGGVGVFQEL</sequence>
<evidence type="ECO:0000313" key="3">
    <source>
        <dbReference type="Proteomes" id="UP001284537"/>
    </source>
</evidence>
<accession>A0ABU4UCA4</accession>
<dbReference type="Proteomes" id="UP001284537">
    <property type="component" value="Unassembled WGS sequence"/>
</dbReference>
<organism evidence="2 3">
    <name type="scientific">Methylomonas defluvii</name>
    <dbReference type="NCBI Taxonomy" id="3045149"/>
    <lineage>
        <taxon>Bacteria</taxon>
        <taxon>Pseudomonadati</taxon>
        <taxon>Pseudomonadota</taxon>
        <taxon>Gammaproteobacteria</taxon>
        <taxon>Methylococcales</taxon>
        <taxon>Methylococcaceae</taxon>
        <taxon>Methylomonas</taxon>
    </lineage>
</organism>
<reference evidence="2 3" key="1">
    <citation type="submission" date="2023-11" db="EMBL/GenBank/DDBJ databases">
        <authorList>
            <person name="Ouyang M.-Y."/>
        </authorList>
    </citation>
    <scope>NUCLEOTIDE SEQUENCE [LARGE SCALE GENOMIC DNA]</scope>
    <source>
        <strain evidence="2 3">OY6</strain>
    </source>
</reference>